<evidence type="ECO:0008006" key="3">
    <source>
        <dbReference type="Google" id="ProtNLM"/>
    </source>
</evidence>
<organism evidence="1 2">
    <name type="scientific">Leptothrix cholodnii (strain ATCC 51168 / LMG 8142 / SP-6)</name>
    <name type="common">Leptothrix discophora (strain SP-6)</name>
    <dbReference type="NCBI Taxonomy" id="395495"/>
    <lineage>
        <taxon>Bacteria</taxon>
        <taxon>Pseudomonadati</taxon>
        <taxon>Pseudomonadota</taxon>
        <taxon>Betaproteobacteria</taxon>
        <taxon>Burkholderiales</taxon>
        <taxon>Sphaerotilaceae</taxon>
        <taxon>Leptothrix</taxon>
    </lineage>
</organism>
<keyword evidence="2" id="KW-1185">Reference proteome</keyword>
<dbReference type="eggNOG" id="ENOG502ZENH">
    <property type="taxonomic scope" value="Bacteria"/>
</dbReference>
<evidence type="ECO:0000313" key="2">
    <source>
        <dbReference type="Proteomes" id="UP000001693"/>
    </source>
</evidence>
<dbReference type="Proteomes" id="UP000001693">
    <property type="component" value="Chromosome"/>
</dbReference>
<reference evidence="1 2" key="1">
    <citation type="submission" date="2008-03" db="EMBL/GenBank/DDBJ databases">
        <title>Complete sequence of Leptothrix cholodnii SP-6.</title>
        <authorList>
            <consortium name="US DOE Joint Genome Institute"/>
            <person name="Copeland A."/>
            <person name="Lucas S."/>
            <person name="Lapidus A."/>
            <person name="Glavina del Rio T."/>
            <person name="Dalin E."/>
            <person name="Tice H."/>
            <person name="Bruce D."/>
            <person name="Goodwin L."/>
            <person name="Pitluck S."/>
            <person name="Chertkov O."/>
            <person name="Brettin T."/>
            <person name="Detter J.C."/>
            <person name="Han C."/>
            <person name="Kuske C.R."/>
            <person name="Schmutz J."/>
            <person name="Larimer F."/>
            <person name="Land M."/>
            <person name="Hauser L."/>
            <person name="Kyrpides N."/>
            <person name="Lykidis A."/>
            <person name="Emerson D."/>
            <person name="Richardson P."/>
        </authorList>
    </citation>
    <scope>NUCLEOTIDE SEQUENCE [LARGE SCALE GENOMIC DNA]</scope>
    <source>
        <strain evidence="2">ATCC 51168 / LMG 8142 / SP-6</strain>
    </source>
</reference>
<accession>B1XWR0</accession>
<proteinExistence type="predicted"/>
<dbReference type="AlphaFoldDB" id="B1XWR0"/>
<dbReference type="STRING" id="395495.Lcho_2796"/>
<dbReference type="RefSeq" id="WP_012347815.1">
    <property type="nucleotide sequence ID" value="NC_010524.1"/>
</dbReference>
<dbReference type="OrthoDB" id="9156650at2"/>
<evidence type="ECO:0000313" key="1">
    <source>
        <dbReference type="EMBL" id="ACB35061.1"/>
    </source>
</evidence>
<dbReference type="HOGENOM" id="CLU_2437225_0_0_4"/>
<dbReference type="KEGG" id="lch:Lcho_2796"/>
<protein>
    <recommendedName>
        <fullName evidence="3">RRM domain-containing protein</fullName>
    </recommendedName>
</protein>
<sequence length="90" mass="10076">MSAEQSDVTETRLLIFGLSRDVTVQEVQALLGRCKLAAVELLVQPGLDEAVGVVHLPSNRTQAWRLSDQLNQRSLRGRRLHSWVPVMAWA</sequence>
<dbReference type="EMBL" id="CP001013">
    <property type="protein sequence ID" value="ACB35061.1"/>
    <property type="molecule type" value="Genomic_DNA"/>
</dbReference>
<gene>
    <name evidence="1" type="ordered locus">Lcho_2796</name>
</gene>
<name>B1XWR0_LEPCP</name>